<proteinExistence type="predicted"/>
<gene>
    <name evidence="3" type="ORF">IBL28_05635</name>
</gene>
<name>A0A926JQ67_9FLAO</name>
<evidence type="ECO:0000313" key="3">
    <source>
        <dbReference type="EMBL" id="MBC9795435.1"/>
    </source>
</evidence>
<dbReference type="RefSeq" id="WP_187964589.1">
    <property type="nucleotide sequence ID" value="NZ_JACVDC010000010.1"/>
</dbReference>
<evidence type="ECO:0000256" key="1">
    <source>
        <dbReference type="ARBA" id="ARBA00023284"/>
    </source>
</evidence>
<accession>A0A926JQ67</accession>
<comment type="caution">
    <text evidence="3">The sequence shown here is derived from an EMBL/GenBank/DDBJ whole genome shotgun (WGS) entry which is preliminary data.</text>
</comment>
<dbReference type="SUPFAM" id="SSF52833">
    <property type="entry name" value="Thioredoxin-like"/>
    <property type="match status" value="1"/>
</dbReference>
<dbReference type="InterPro" id="IPR012336">
    <property type="entry name" value="Thioredoxin-like_fold"/>
</dbReference>
<keyword evidence="4" id="KW-1185">Reference proteome</keyword>
<dbReference type="PROSITE" id="PS51352">
    <property type="entry name" value="THIOREDOXIN_2"/>
    <property type="match status" value="1"/>
</dbReference>
<dbReference type="GO" id="GO:0045454">
    <property type="term" value="P:cell redox homeostasis"/>
    <property type="evidence" value="ECO:0007669"/>
    <property type="project" value="TreeGrafter"/>
</dbReference>
<dbReference type="PANTHER" id="PTHR43601:SF3">
    <property type="entry name" value="THIOREDOXIN, MITOCHONDRIAL"/>
    <property type="match status" value="1"/>
</dbReference>
<dbReference type="Pfam" id="PF13098">
    <property type="entry name" value="Thioredoxin_2"/>
    <property type="match status" value="1"/>
</dbReference>
<evidence type="ECO:0000259" key="2">
    <source>
        <dbReference type="PROSITE" id="PS51352"/>
    </source>
</evidence>
<feature type="domain" description="Thioredoxin" evidence="2">
    <location>
        <begin position="17"/>
        <end position="144"/>
    </location>
</feature>
<dbReference type="CDD" id="cd02947">
    <property type="entry name" value="TRX_family"/>
    <property type="match status" value="1"/>
</dbReference>
<evidence type="ECO:0000313" key="4">
    <source>
        <dbReference type="Proteomes" id="UP000653730"/>
    </source>
</evidence>
<dbReference type="InterPro" id="IPR036249">
    <property type="entry name" value="Thioredoxin-like_sf"/>
</dbReference>
<dbReference type="InterPro" id="IPR017937">
    <property type="entry name" value="Thioredoxin_CS"/>
</dbReference>
<dbReference type="PROSITE" id="PS00194">
    <property type="entry name" value="THIOREDOXIN_1"/>
    <property type="match status" value="1"/>
</dbReference>
<dbReference type="Gene3D" id="3.40.30.10">
    <property type="entry name" value="Glutaredoxin"/>
    <property type="match status" value="1"/>
</dbReference>
<dbReference type="Proteomes" id="UP000653730">
    <property type="component" value="Unassembled WGS sequence"/>
</dbReference>
<protein>
    <submittedName>
        <fullName evidence="3">Thioredoxin family protein</fullName>
    </submittedName>
</protein>
<dbReference type="EMBL" id="JACVDC010000010">
    <property type="protein sequence ID" value="MBC9795435.1"/>
    <property type="molecule type" value="Genomic_DNA"/>
</dbReference>
<dbReference type="PROSITE" id="PS51257">
    <property type="entry name" value="PROKAR_LIPOPROTEIN"/>
    <property type="match status" value="1"/>
</dbReference>
<dbReference type="PANTHER" id="PTHR43601">
    <property type="entry name" value="THIOREDOXIN, MITOCHONDRIAL"/>
    <property type="match status" value="1"/>
</dbReference>
<reference evidence="3 4" key="1">
    <citation type="submission" date="2020-09" db="EMBL/GenBank/DDBJ databases">
        <title>Sinomicrobium weinanense sp. nov., a halophilic bacteria isolated from saline-alkali soil.</title>
        <authorList>
            <person name="Wu P."/>
            <person name="Ren H."/>
            <person name="Mei Y."/>
            <person name="Liang Y."/>
            <person name="Chen Z."/>
        </authorList>
    </citation>
    <scope>NUCLEOTIDE SEQUENCE [LARGE SCALE GENOMIC DNA]</scope>
    <source>
        <strain evidence="3 4">FJxs</strain>
    </source>
</reference>
<organism evidence="3 4">
    <name type="scientific">Sinomicrobium weinanense</name>
    <dbReference type="NCBI Taxonomy" id="2842200"/>
    <lineage>
        <taxon>Bacteria</taxon>
        <taxon>Pseudomonadati</taxon>
        <taxon>Bacteroidota</taxon>
        <taxon>Flavobacteriia</taxon>
        <taxon>Flavobacteriales</taxon>
        <taxon>Flavobacteriaceae</taxon>
        <taxon>Sinomicrobium</taxon>
    </lineage>
</organism>
<sequence length="398" mass="46575">MKKIYVYLCLSLFILSCKEEKKKDHTEIHFTEGSFEDILARGKQEEKLIFIDCYTSWCAPCKWMEKNVFVKKSVYDFYNESFINYKIDMEKGEGPELARRYQVNSFPTYLFLNGDGELVHLAKSKMEADKFINEGKKAMDPEQAFGTLTRKYLDNEMNNEQMARYAIQLNKLRDPRAGDVRDKLLKKVDSAWLKSEYGWKLTESFVYDDQSELFHFMDSHKEYFMDRFGKDAVYEVYQRALQRKLYQSSKENNAEQFFEQLDSLKTLTSNPRDIAILHCQFYLNNVDEEKFISTSDDYLKNHLQDDEETIAFIARSAYNYRKENPKILNQAAHLIEIAYEMAPDNYGIVSTYAQILGHAGQKEKALAAARKAVKIADTISSKIKKLAEKNLKEIQESN</sequence>
<dbReference type="InterPro" id="IPR013766">
    <property type="entry name" value="Thioredoxin_domain"/>
</dbReference>
<keyword evidence="1" id="KW-0676">Redox-active center</keyword>
<dbReference type="AlphaFoldDB" id="A0A926JQ67"/>